<feature type="binding site" evidence="8">
    <location>
        <position position="58"/>
    </location>
    <ligand>
        <name>biotin</name>
        <dbReference type="ChEBI" id="CHEBI:57586"/>
    </ligand>
</feature>
<dbReference type="EMBL" id="LNTA01000059">
    <property type="protein sequence ID" value="KWV15491.1"/>
    <property type="molecule type" value="Genomic_DNA"/>
</dbReference>
<keyword evidence="3" id="KW-0964">Secreted</keyword>
<dbReference type="AlphaFoldDB" id="A0A109HNZ0"/>
<dbReference type="Pfam" id="PF01382">
    <property type="entry name" value="Avidin"/>
    <property type="match status" value="1"/>
</dbReference>
<dbReference type="PROSITE" id="PS51326">
    <property type="entry name" value="AVIDIN_2"/>
    <property type="match status" value="1"/>
</dbReference>
<dbReference type="GO" id="GO:0009374">
    <property type="term" value="F:biotin binding"/>
    <property type="evidence" value="ECO:0007669"/>
    <property type="project" value="InterPro"/>
</dbReference>
<proteinExistence type="inferred from homology"/>
<feature type="binding site" evidence="8">
    <location>
        <position position="134"/>
    </location>
    <ligand>
        <name>biotin</name>
        <dbReference type="ChEBI" id="CHEBI:57586"/>
    </ligand>
</feature>
<evidence type="ECO:0000256" key="6">
    <source>
        <dbReference type="ARBA" id="ARBA00023180"/>
    </source>
</evidence>
<dbReference type="Proteomes" id="UP000055854">
    <property type="component" value="Unassembled WGS sequence"/>
</dbReference>
<dbReference type="PANTHER" id="PTHR34399:SF3">
    <property type="entry name" value="AVID PROTEIN-RELATED"/>
    <property type="match status" value="1"/>
</dbReference>
<gene>
    <name evidence="10" type="ORF">ATB53_11665</name>
</gene>
<feature type="binding site" evidence="8">
    <location>
        <position position="106"/>
    </location>
    <ligand>
        <name>biotin</name>
        <dbReference type="ChEBI" id="CHEBI:57586"/>
    </ligand>
</feature>
<feature type="binding site" evidence="8">
    <location>
        <position position="123"/>
    </location>
    <ligand>
        <name>biotin</name>
        <dbReference type="ChEBI" id="CHEBI:57586"/>
    </ligand>
</feature>
<keyword evidence="6" id="KW-0325">Glycoprotein</keyword>
<dbReference type="SUPFAM" id="SSF50876">
    <property type="entry name" value="Avidin/streptavidin"/>
    <property type="match status" value="1"/>
</dbReference>
<evidence type="ECO:0000256" key="1">
    <source>
        <dbReference type="ARBA" id="ARBA00004613"/>
    </source>
</evidence>
<dbReference type="PRINTS" id="PR00709">
    <property type="entry name" value="AVIDIN"/>
</dbReference>
<dbReference type="GO" id="GO:0005576">
    <property type="term" value="C:extracellular region"/>
    <property type="evidence" value="ECO:0007669"/>
    <property type="project" value="UniProtKB-SubCell"/>
</dbReference>
<keyword evidence="7 8" id="KW-0092">Biotin</keyword>
<feature type="binding site" evidence="8">
    <location>
        <position position="69"/>
    </location>
    <ligand>
        <name>biotin</name>
        <dbReference type="ChEBI" id="CHEBI:57586"/>
    </ligand>
</feature>
<evidence type="ECO:0000313" key="10">
    <source>
        <dbReference type="EMBL" id="KWV15491.1"/>
    </source>
</evidence>
<reference evidence="10 11" key="1">
    <citation type="submission" date="2015-11" db="EMBL/GenBank/DDBJ databases">
        <title>Long Read and Single Molecule DNA Sequencing Simplifies Genome Assembly and TAL Effector Gene Analysis of Xanthomonas translucens.</title>
        <authorList>
            <person name="Peng Z."/>
            <person name="Hu Y."/>
            <person name="Xie J."/>
            <person name="Potnis N."/>
            <person name="Akhunova A."/>
            <person name="Jones J."/>
            <person name="Liu Z."/>
            <person name="White F."/>
            <person name="Liu S."/>
        </authorList>
    </citation>
    <scope>NUCLEOTIDE SEQUENCE [LARGE SCALE GENOMIC DNA]</scope>
    <source>
        <strain evidence="10 11">B1</strain>
    </source>
</reference>
<evidence type="ECO:0000313" key="11">
    <source>
        <dbReference type="Proteomes" id="UP000055854"/>
    </source>
</evidence>
<evidence type="ECO:0000256" key="7">
    <source>
        <dbReference type="ARBA" id="ARBA00023267"/>
    </source>
</evidence>
<dbReference type="OrthoDB" id="9010674at2"/>
<evidence type="ECO:0000256" key="3">
    <source>
        <dbReference type="ARBA" id="ARBA00022525"/>
    </source>
</evidence>
<sequence length="147" mass="15608">MISMHMRRYAACVALLGSVSLAQAAPTCSNPVGEWQNQLGSTLRITAVQPSRQLSGTYISPSGTTGSAYPLIGWFANSVAGSTASSKLPTITFSVQWGNYGSMTAWTGTCDASGGVPTITTVWHLARTASRYLWSHMLSNSDVFVPK</sequence>
<dbReference type="PANTHER" id="PTHR34399">
    <property type="entry name" value="AVIDIN-RELATED"/>
    <property type="match status" value="1"/>
</dbReference>
<dbReference type="RefSeq" id="WP_060747917.1">
    <property type="nucleotide sequence ID" value="NZ_LNTA01000059.1"/>
</dbReference>
<accession>A0A109HNZ0</accession>
<dbReference type="InterPro" id="IPR051764">
    <property type="entry name" value="Avidin/Streptavidin-rel"/>
</dbReference>
<comment type="subcellular location">
    <subcellularLocation>
        <location evidence="1">Secreted</location>
    </subcellularLocation>
</comment>
<dbReference type="InterPro" id="IPR036896">
    <property type="entry name" value="Avidin-like_sf"/>
</dbReference>
<feature type="chain" id="PRO_5007135759" evidence="9">
    <location>
        <begin position="25"/>
        <end position="147"/>
    </location>
</feature>
<evidence type="ECO:0000256" key="9">
    <source>
        <dbReference type="SAM" id="SignalP"/>
    </source>
</evidence>
<evidence type="ECO:0000256" key="5">
    <source>
        <dbReference type="ARBA" id="ARBA00023157"/>
    </source>
</evidence>
<dbReference type="Gene3D" id="2.40.128.30">
    <property type="entry name" value="Avidin-like"/>
    <property type="match status" value="1"/>
</dbReference>
<keyword evidence="5" id="KW-1015">Disulfide bond</keyword>
<dbReference type="InterPro" id="IPR005468">
    <property type="entry name" value="Avidin/str"/>
</dbReference>
<comment type="caution">
    <text evidence="10">The sequence shown here is derived from an EMBL/GenBank/DDBJ whole genome shotgun (WGS) entry which is preliminary data.</text>
</comment>
<keyword evidence="4 9" id="KW-0732">Signal</keyword>
<feature type="signal peptide" evidence="9">
    <location>
        <begin position="1"/>
        <end position="24"/>
    </location>
</feature>
<protein>
    <submittedName>
        <fullName evidence="10">Autotransporter</fullName>
    </submittedName>
</protein>
<evidence type="ECO:0000256" key="8">
    <source>
        <dbReference type="PIRSR" id="PIRSR605468-50"/>
    </source>
</evidence>
<evidence type="ECO:0000256" key="2">
    <source>
        <dbReference type="ARBA" id="ARBA00006297"/>
    </source>
</evidence>
<name>A0A109HNZ0_XANCT</name>
<evidence type="ECO:0000256" key="4">
    <source>
        <dbReference type="ARBA" id="ARBA00022729"/>
    </source>
</evidence>
<dbReference type="InterPro" id="IPR005469">
    <property type="entry name" value="Avidin"/>
</dbReference>
<comment type="similarity">
    <text evidence="2">Belongs to the avidin/streptavidin family.</text>
</comment>
<organism evidence="10 11">
    <name type="scientific">Xanthomonas campestris pv. translucens</name>
    <dbReference type="NCBI Taxonomy" id="343"/>
    <lineage>
        <taxon>Bacteria</taxon>
        <taxon>Pseudomonadati</taxon>
        <taxon>Pseudomonadota</taxon>
        <taxon>Gammaproteobacteria</taxon>
        <taxon>Lysobacterales</taxon>
        <taxon>Lysobacteraceae</taxon>
        <taxon>Xanthomonas</taxon>
        <taxon>Xanthomonas translucens group</taxon>
    </lineage>
</organism>